<gene>
    <name evidence="1" type="ORF">UREG_00454</name>
</gene>
<protein>
    <submittedName>
        <fullName evidence="1">Uncharacterized protein</fullName>
    </submittedName>
</protein>
<dbReference type="GeneID" id="8437252"/>
<dbReference type="EMBL" id="CH476615">
    <property type="protein sequence ID" value="EEP75608.1"/>
    <property type="molecule type" value="Genomic_DNA"/>
</dbReference>
<evidence type="ECO:0000313" key="1">
    <source>
        <dbReference type="EMBL" id="EEP75608.1"/>
    </source>
</evidence>
<dbReference type="eggNOG" id="ENOG502T71P">
    <property type="taxonomic scope" value="Eukaryota"/>
</dbReference>
<dbReference type="HOGENOM" id="CLU_060785_0_0_1"/>
<dbReference type="OrthoDB" id="4219700at2759"/>
<name>C4JE30_UNCRE</name>
<organism evidence="1 2">
    <name type="scientific">Uncinocarpus reesii (strain UAMH 1704)</name>
    <dbReference type="NCBI Taxonomy" id="336963"/>
    <lineage>
        <taxon>Eukaryota</taxon>
        <taxon>Fungi</taxon>
        <taxon>Dikarya</taxon>
        <taxon>Ascomycota</taxon>
        <taxon>Pezizomycotina</taxon>
        <taxon>Eurotiomycetes</taxon>
        <taxon>Eurotiomycetidae</taxon>
        <taxon>Onygenales</taxon>
        <taxon>Onygenaceae</taxon>
        <taxon>Uncinocarpus</taxon>
    </lineage>
</organism>
<accession>C4JE30</accession>
<evidence type="ECO:0000313" key="2">
    <source>
        <dbReference type="Proteomes" id="UP000002058"/>
    </source>
</evidence>
<dbReference type="VEuPathDB" id="FungiDB:UREG_00454"/>
<dbReference type="InParanoid" id="C4JE30"/>
<reference evidence="2" key="1">
    <citation type="journal article" date="2009" name="Genome Res.">
        <title>Comparative genomic analyses of the human fungal pathogens Coccidioides and their relatives.</title>
        <authorList>
            <person name="Sharpton T.J."/>
            <person name="Stajich J.E."/>
            <person name="Rounsley S.D."/>
            <person name="Gardner M.J."/>
            <person name="Wortman J.R."/>
            <person name="Jordar V.S."/>
            <person name="Maiti R."/>
            <person name="Kodira C.D."/>
            <person name="Neafsey D.E."/>
            <person name="Zeng Q."/>
            <person name="Hung C.-Y."/>
            <person name="McMahan C."/>
            <person name="Muszewska A."/>
            <person name="Grynberg M."/>
            <person name="Mandel M.A."/>
            <person name="Kellner E.M."/>
            <person name="Barker B.M."/>
            <person name="Galgiani J.N."/>
            <person name="Orbach M.J."/>
            <person name="Kirkland T.N."/>
            <person name="Cole G.T."/>
            <person name="Henn M.R."/>
            <person name="Birren B.W."/>
            <person name="Taylor J.W."/>
        </authorList>
    </citation>
    <scope>NUCLEOTIDE SEQUENCE [LARGE SCALE GENOMIC DNA]</scope>
    <source>
        <strain evidence="2">UAMH 1704</strain>
    </source>
</reference>
<proteinExistence type="predicted"/>
<dbReference type="AlphaFoldDB" id="C4JE30"/>
<dbReference type="RefSeq" id="XP_002540941.1">
    <property type="nucleotide sequence ID" value="XM_002540895.1"/>
</dbReference>
<dbReference type="KEGG" id="ure:UREG_00454"/>
<sequence length="221" mass="24832">MAELFNASEPWMEFDRGHIGGDGIAIRKCSADFLSALYKAYDSLVTGSVDSITAHGLQKSISQELHRLQLYPTLYPAPEVQSRFCKLLVGGLQKYIGGTFEVMQDADLDEDNLIAREMDKVLNFLNQRSYKENLLPWEQFLLRGSPGSGVKLPNPPPNAIVRLMPIGGVALHLRWLRARYLVGKKCREVSGFEELKVSCYANFSSLRFPMVTFYAALLQPL</sequence>
<dbReference type="Proteomes" id="UP000002058">
    <property type="component" value="Unassembled WGS sequence"/>
</dbReference>
<keyword evidence="2" id="KW-1185">Reference proteome</keyword>